<dbReference type="PANTHER" id="PTHR44329:SF260">
    <property type="entry name" value="PROTEIN KINASE DOMAIN-CONTAINING PROTEIN"/>
    <property type="match status" value="1"/>
</dbReference>
<dbReference type="Gene3D" id="3.30.200.20">
    <property type="entry name" value="Phosphorylase Kinase, domain 1"/>
    <property type="match status" value="2"/>
</dbReference>
<dbReference type="InterPro" id="IPR000719">
    <property type="entry name" value="Prot_kinase_dom"/>
</dbReference>
<dbReference type="PANTHER" id="PTHR44329">
    <property type="entry name" value="SERINE/THREONINE-PROTEIN KINASE TNNI3K-RELATED"/>
    <property type="match status" value="1"/>
</dbReference>
<dbReference type="EMBL" id="CM035422">
    <property type="protein sequence ID" value="KAH7373180.1"/>
    <property type="molecule type" value="Genomic_DNA"/>
</dbReference>
<protein>
    <recommendedName>
        <fullName evidence="1">Protein kinase domain-containing protein</fullName>
    </recommendedName>
</protein>
<feature type="domain" description="Protein kinase" evidence="1">
    <location>
        <begin position="595"/>
        <end position="821"/>
    </location>
</feature>
<dbReference type="InterPro" id="IPR008266">
    <property type="entry name" value="Tyr_kinase_AS"/>
</dbReference>
<feature type="domain" description="Protein kinase" evidence="1">
    <location>
        <begin position="292"/>
        <end position="561"/>
    </location>
</feature>
<sequence>MRPADPMGLRSQLEELLQRCSFDEQGYYYLQPSQCQALCIYFCSNLDRFFGTVLRPALTEPSPSVPIKRRRSFSAFYEKAFMRLFSNRKARKLSEPISHDWSNATAILQELKYVPIALEELLRVMSEAENYLHICRDSEWWRPGIVVGFTTEVRDVHIHDLMWCIAGLKLALQAVRGVELESRAQFTRLNVAQCYAEMGDFCSGTSGLSICEEQDSAYFSSALQQAMWKYEGMNFVRKMVMSGHEKIKYGMLNFLSQRLRAPFHTLEDNIVPAHVGKLPQPMRIPSEDLTFASPIHSIMESKYSTSHEGLWHGIRVMVKRFDYHSQKDYFLFEATVHVRLQCPFVIDLYGWSVDTHDYTCYLVFELVNCNLATLINNRKDSHKPLQLHVVIDLMLQLSRALEYLHNKGILHKDIRPDNVLVQPSRSCPELAEKGYGRVKLCNFGFDRWDLGPSQLNNLIYRAPEVWTLHEDNHIERLNYTFEADIYSFGMTFAFCLMEETPLGSNVVKVSLEQVFKKEVSLNFPPSCPLILKDLLLSCTSKRLEDRPSSSSITMVLRHLKLLTMKSSICDEHSIDREYFSSMPVISYAELCNATTDFSSSVQNISLHSMYHGVLSDGTKVLVQQVEGIINMRTLWFQTSQLLNLRHSNVAGLRAVCINASQCWFVIENSSVHGSLDKWLEDESIEEYLDVAICYRIAIGTACGLQYLHSHGIVYGISPENILLGEHYEPQLLVWSVQCEDVDEDLHYLHRLDVVQFGTLITKLLSYLTRSNSIGDASTANYQVYILKVVENLCLNAQMDEVVEVLESVYDCYHDKCYTLGF</sequence>
<comment type="caution">
    <text evidence="2">The sequence shown here is derived from an EMBL/GenBank/DDBJ whole genome shotgun (WGS) entry which is preliminary data.</text>
</comment>
<evidence type="ECO:0000313" key="2">
    <source>
        <dbReference type="EMBL" id="KAH7373180.1"/>
    </source>
</evidence>
<dbReference type="Pfam" id="PF06760">
    <property type="entry name" value="DUF1221"/>
    <property type="match status" value="1"/>
</dbReference>
<dbReference type="SUPFAM" id="SSF56112">
    <property type="entry name" value="Protein kinase-like (PK-like)"/>
    <property type="match status" value="2"/>
</dbReference>
<gene>
    <name evidence="2" type="ORF">KP509_17G043000</name>
</gene>
<dbReference type="InterPro" id="IPR051681">
    <property type="entry name" value="Ser/Thr_Kinases-Pseudokinases"/>
</dbReference>
<dbReference type="GO" id="GO:0004674">
    <property type="term" value="F:protein serine/threonine kinase activity"/>
    <property type="evidence" value="ECO:0007669"/>
    <property type="project" value="TreeGrafter"/>
</dbReference>
<dbReference type="Proteomes" id="UP000825935">
    <property type="component" value="Chromosome 17"/>
</dbReference>
<dbReference type="Gene3D" id="1.10.510.10">
    <property type="entry name" value="Transferase(Phosphotransferase) domain 1"/>
    <property type="match status" value="2"/>
</dbReference>
<dbReference type="Pfam" id="PF07714">
    <property type="entry name" value="PK_Tyr_Ser-Thr"/>
    <property type="match status" value="1"/>
</dbReference>
<dbReference type="PROSITE" id="PS50011">
    <property type="entry name" value="PROTEIN_KINASE_DOM"/>
    <property type="match status" value="2"/>
</dbReference>
<dbReference type="OrthoDB" id="4062651at2759"/>
<dbReference type="InterPro" id="IPR010632">
    <property type="entry name" value="DUF1221"/>
</dbReference>
<evidence type="ECO:0000259" key="1">
    <source>
        <dbReference type="PROSITE" id="PS50011"/>
    </source>
</evidence>
<name>A0A8T2SYT0_CERRI</name>
<dbReference type="AlphaFoldDB" id="A0A8T2SYT0"/>
<reference evidence="2" key="1">
    <citation type="submission" date="2021-08" db="EMBL/GenBank/DDBJ databases">
        <title>WGS assembly of Ceratopteris richardii.</title>
        <authorList>
            <person name="Marchant D.B."/>
            <person name="Chen G."/>
            <person name="Jenkins J."/>
            <person name="Shu S."/>
            <person name="Leebens-Mack J."/>
            <person name="Grimwood J."/>
            <person name="Schmutz J."/>
            <person name="Soltis P."/>
            <person name="Soltis D."/>
            <person name="Chen Z.-H."/>
        </authorList>
    </citation>
    <scope>NUCLEOTIDE SEQUENCE</scope>
    <source>
        <strain evidence="2">Whitten #5841</strain>
        <tissue evidence="2">Leaf</tissue>
    </source>
</reference>
<keyword evidence="3" id="KW-1185">Reference proteome</keyword>
<dbReference type="GO" id="GO:0005524">
    <property type="term" value="F:ATP binding"/>
    <property type="evidence" value="ECO:0007669"/>
    <property type="project" value="InterPro"/>
</dbReference>
<accession>A0A8T2SYT0</accession>
<proteinExistence type="predicted"/>
<dbReference type="EMBL" id="CM035422">
    <property type="protein sequence ID" value="KAH7373181.1"/>
    <property type="molecule type" value="Genomic_DNA"/>
</dbReference>
<dbReference type="PROSITE" id="PS00109">
    <property type="entry name" value="PROTEIN_KINASE_TYR"/>
    <property type="match status" value="1"/>
</dbReference>
<evidence type="ECO:0000313" key="3">
    <source>
        <dbReference type="Proteomes" id="UP000825935"/>
    </source>
</evidence>
<organism evidence="2 3">
    <name type="scientific">Ceratopteris richardii</name>
    <name type="common">Triangle waterfern</name>
    <dbReference type="NCBI Taxonomy" id="49495"/>
    <lineage>
        <taxon>Eukaryota</taxon>
        <taxon>Viridiplantae</taxon>
        <taxon>Streptophyta</taxon>
        <taxon>Embryophyta</taxon>
        <taxon>Tracheophyta</taxon>
        <taxon>Polypodiopsida</taxon>
        <taxon>Polypodiidae</taxon>
        <taxon>Polypodiales</taxon>
        <taxon>Pteridineae</taxon>
        <taxon>Pteridaceae</taxon>
        <taxon>Parkerioideae</taxon>
        <taxon>Ceratopteris</taxon>
    </lineage>
</organism>
<dbReference type="InterPro" id="IPR001245">
    <property type="entry name" value="Ser-Thr/Tyr_kinase_cat_dom"/>
</dbReference>
<dbReference type="Pfam" id="PF00069">
    <property type="entry name" value="Pkinase"/>
    <property type="match status" value="1"/>
</dbReference>
<dbReference type="InterPro" id="IPR011009">
    <property type="entry name" value="Kinase-like_dom_sf"/>
</dbReference>